<dbReference type="AlphaFoldDB" id="A0A1S7UKC1"/>
<proteinExistence type="predicted"/>
<keyword evidence="1" id="KW-0677">Repeat</keyword>
<dbReference type="InterPro" id="IPR056884">
    <property type="entry name" value="NPHP3-like_N"/>
</dbReference>
<evidence type="ECO:0000256" key="1">
    <source>
        <dbReference type="ARBA" id="ARBA00022737"/>
    </source>
</evidence>
<evidence type="ECO:0000313" key="3">
    <source>
        <dbReference type="EMBL" id="GAP83497.1"/>
    </source>
</evidence>
<evidence type="ECO:0000313" key="4">
    <source>
        <dbReference type="Proteomes" id="UP000054516"/>
    </source>
</evidence>
<dbReference type="InterPro" id="IPR027417">
    <property type="entry name" value="P-loop_NTPase"/>
</dbReference>
<dbReference type="OrthoDB" id="4775078at2759"/>
<dbReference type="Proteomes" id="UP000054516">
    <property type="component" value="Unassembled WGS sequence"/>
</dbReference>
<gene>
    <name evidence="3" type="ORF">SAMD00023353_0201340</name>
</gene>
<evidence type="ECO:0000259" key="2">
    <source>
        <dbReference type="Pfam" id="PF24883"/>
    </source>
</evidence>
<feature type="domain" description="Nephrocystin 3-like N-terminal" evidence="2">
    <location>
        <begin position="82"/>
        <end position="147"/>
    </location>
</feature>
<dbReference type="SUPFAM" id="SSF52540">
    <property type="entry name" value="P-loop containing nucleoside triphosphate hydrolases"/>
    <property type="match status" value="1"/>
</dbReference>
<protein>
    <recommendedName>
        <fullName evidence="2">Nephrocystin 3-like N-terminal domain-containing protein</fullName>
    </recommendedName>
</protein>
<reference evidence="3" key="1">
    <citation type="submission" date="2016-03" db="EMBL/GenBank/DDBJ databases">
        <title>Draft genome sequence of Rosellinia necatrix.</title>
        <authorList>
            <person name="Kanematsu S."/>
        </authorList>
    </citation>
    <scope>NUCLEOTIDE SEQUENCE [LARGE SCALE GENOMIC DNA]</scope>
    <source>
        <strain evidence="3">W97</strain>
    </source>
</reference>
<dbReference type="Pfam" id="PF24883">
    <property type="entry name" value="NPHP3_N"/>
    <property type="match status" value="1"/>
</dbReference>
<name>A0A1S7UKC1_ROSNE</name>
<dbReference type="Gene3D" id="3.40.50.300">
    <property type="entry name" value="P-loop containing nucleotide triphosphate hydrolases"/>
    <property type="match status" value="1"/>
</dbReference>
<organism evidence="3">
    <name type="scientific">Rosellinia necatrix</name>
    <name type="common">White root-rot fungus</name>
    <dbReference type="NCBI Taxonomy" id="77044"/>
    <lineage>
        <taxon>Eukaryota</taxon>
        <taxon>Fungi</taxon>
        <taxon>Dikarya</taxon>
        <taxon>Ascomycota</taxon>
        <taxon>Pezizomycotina</taxon>
        <taxon>Sordariomycetes</taxon>
        <taxon>Xylariomycetidae</taxon>
        <taxon>Xylariales</taxon>
        <taxon>Xylariaceae</taxon>
        <taxon>Rosellinia</taxon>
    </lineage>
</organism>
<keyword evidence="4" id="KW-1185">Reference proteome</keyword>
<dbReference type="STRING" id="77044.A0A1S7UKC1"/>
<accession>A0A1S7UKC1</accession>
<dbReference type="PANTHER" id="PTHR10039">
    <property type="entry name" value="AMELOGENIN"/>
    <property type="match status" value="1"/>
</dbReference>
<dbReference type="EMBL" id="DF977447">
    <property type="protein sequence ID" value="GAP83497.1"/>
    <property type="molecule type" value="Genomic_DNA"/>
</dbReference>
<sequence>MNDIREGGKERPEWHQDVLTVYERSKNPSSSKSTSRGVDTNKDVKFLRYAINLAELKPVLKWISPLDFRALQNAAQRQPLSGTSSWLFDNLQVRGWSDCRTKTLWCHGIPGAGKTSLATALLQKLQKKHAHANLAVLIAYCSFDDAGTPIHRTTTTSSCQTS</sequence>